<dbReference type="EMBL" id="LR796815">
    <property type="protein sequence ID" value="CAB4168112.1"/>
    <property type="molecule type" value="Genomic_DNA"/>
</dbReference>
<dbReference type="EMBL" id="LR796858">
    <property type="protein sequence ID" value="CAB4170550.1"/>
    <property type="molecule type" value="Genomic_DNA"/>
</dbReference>
<proteinExistence type="predicted"/>
<dbReference type="EMBL" id="LR796944">
    <property type="protein sequence ID" value="CAB4176965.1"/>
    <property type="molecule type" value="Genomic_DNA"/>
</dbReference>
<evidence type="ECO:0000313" key="3">
    <source>
        <dbReference type="EMBL" id="CAB4176965.1"/>
    </source>
</evidence>
<evidence type="ECO:0000313" key="4">
    <source>
        <dbReference type="EMBL" id="CAB4223397.1"/>
    </source>
</evidence>
<gene>
    <name evidence="4" type="ORF">UFOVP1666_193</name>
    <name evidence="1" type="ORF">UFOVP867_148</name>
    <name evidence="2" type="ORF">UFOVP913_50</name>
    <name evidence="3" type="ORF">UFOVP993_103</name>
</gene>
<dbReference type="EMBL" id="LR797534">
    <property type="protein sequence ID" value="CAB4223397.1"/>
    <property type="molecule type" value="Genomic_DNA"/>
</dbReference>
<name>A0A6J5Q6M2_9CAUD</name>
<organism evidence="3">
    <name type="scientific">uncultured Caudovirales phage</name>
    <dbReference type="NCBI Taxonomy" id="2100421"/>
    <lineage>
        <taxon>Viruses</taxon>
        <taxon>Duplodnaviria</taxon>
        <taxon>Heunggongvirae</taxon>
        <taxon>Uroviricota</taxon>
        <taxon>Caudoviricetes</taxon>
        <taxon>Peduoviridae</taxon>
        <taxon>Maltschvirus</taxon>
        <taxon>Maltschvirus maltsch</taxon>
    </lineage>
</organism>
<evidence type="ECO:0000313" key="2">
    <source>
        <dbReference type="EMBL" id="CAB4170550.1"/>
    </source>
</evidence>
<sequence length="60" mass="6956">MKNIRELKMQFKAAKEELKCIDRAIQLANLMADLQMKKVFELESELNSAYIAADIKKRAL</sequence>
<protein>
    <submittedName>
        <fullName evidence="3">Uncharacterized protein</fullName>
    </submittedName>
</protein>
<evidence type="ECO:0000313" key="1">
    <source>
        <dbReference type="EMBL" id="CAB4168112.1"/>
    </source>
</evidence>
<reference evidence="3" key="1">
    <citation type="submission" date="2020-05" db="EMBL/GenBank/DDBJ databases">
        <authorList>
            <person name="Chiriac C."/>
            <person name="Salcher M."/>
            <person name="Ghai R."/>
            <person name="Kavagutti S V."/>
        </authorList>
    </citation>
    <scope>NUCLEOTIDE SEQUENCE</scope>
</reference>
<accession>A0A6J5Q6M2</accession>